<dbReference type="GO" id="GO:0004526">
    <property type="term" value="F:ribonuclease P activity"/>
    <property type="evidence" value="ECO:0007669"/>
    <property type="project" value="InterPro"/>
</dbReference>
<evidence type="ECO:0000256" key="5">
    <source>
        <dbReference type="ARBA" id="ARBA00022884"/>
    </source>
</evidence>
<protein>
    <submittedName>
        <fullName evidence="6">Ribonuclease P protein component</fullName>
    </submittedName>
</protein>
<keyword evidence="3" id="KW-0255">Endonuclease</keyword>
<dbReference type="SUPFAM" id="SSF54211">
    <property type="entry name" value="Ribosomal protein S5 domain 2-like"/>
    <property type="match status" value="1"/>
</dbReference>
<dbReference type="GO" id="GO:0000049">
    <property type="term" value="F:tRNA binding"/>
    <property type="evidence" value="ECO:0007669"/>
    <property type="project" value="InterPro"/>
</dbReference>
<evidence type="ECO:0000256" key="2">
    <source>
        <dbReference type="ARBA" id="ARBA00022722"/>
    </source>
</evidence>
<reference evidence="6" key="1">
    <citation type="journal article" date="2013" name="Environ. Microbiol.">
        <title>Microbiota from the distal guts of lean and obese adolescents exhibit partial functional redundancy besides clear differences in community structure.</title>
        <authorList>
            <person name="Ferrer M."/>
            <person name="Ruiz A."/>
            <person name="Lanza F."/>
            <person name="Haange S.B."/>
            <person name="Oberbach A."/>
            <person name="Till H."/>
            <person name="Bargiela R."/>
            <person name="Campoy C."/>
            <person name="Segura M.T."/>
            <person name="Richter M."/>
            <person name="von Bergen M."/>
            <person name="Seifert J."/>
            <person name="Suarez A."/>
        </authorList>
    </citation>
    <scope>NUCLEOTIDE SEQUENCE</scope>
</reference>
<evidence type="ECO:0000313" key="6">
    <source>
        <dbReference type="EMBL" id="EKC45966.1"/>
    </source>
</evidence>
<dbReference type="PANTHER" id="PTHR33992:SF1">
    <property type="entry name" value="RIBONUCLEASE P PROTEIN COMPONENT"/>
    <property type="match status" value="1"/>
</dbReference>
<dbReference type="AlphaFoldDB" id="K1SEW0"/>
<evidence type="ECO:0000256" key="3">
    <source>
        <dbReference type="ARBA" id="ARBA00022759"/>
    </source>
</evidence>
<keyword evidence="4" id="KW-0378">Hydrolase</keyword>
<dbReference type="PANTHER" id="PTHR33992">
    <property type="entry name" value="RIBONUCLEASE P PROTEIN COMPONENT"/>
    <property type="match status" value="1"/>
</dbReference>
<dbReference type="GO" id="GO:0042781">
    <property type="term" value="F:3'-tRNA processing endoribonuclease activity"/>
    <property type="evidence" value="ECO:0007669"/>
    <property type="project" value="TreeGrafter"/>
</dbReference>
<proteinExistence type="inferred from homology"/>
<sequence>MREEFNCLIKTGICSKNKYFVIYHLPNNKSYDRFGISVGKKIGNAVTRNKYKRKIRSIIDKYRKDYINYQDYIIILRGSALSASFQDLEESLIFLLKKEKPHEQ</sequence>
<evidence type="ECO:0000256" key="4">
    <source>
        <dbReference type="ARBA" id="ARBA00022801"/>
    </source>
</evidence>
<comment type="caution">
    <text evidence="6">The sequence shown here is derived from an EMBL/GenBank/DDBJ whole genome shotgun (WGS) entry which is preliminary data.</text>
</comment>
<keyword evidence="1" id="KW-0819">tRNA processing</keyword>
<dbReference type="Pfam" id="PF00825">
    <property type="entry name" value="Ribonuclease_P"/>
    <property type="match status" value="1"/>
</dbReference>
<gene>
    <name evidence="6" type="ORF">OBE_16561</name>
</gene>
<dbReference type="InterPro" id="IPR014721">
    <property type="entry name" value="Ribsml_uS5_D2-typ_fold_subgr"/>
</dbReference>
<accession>K1SEW0</accession>
<dbReference type="NCBIfam" id="TIGR00188">
    <property type="entry name" value="rnpA"/>
    <property type="match status" value="1"/>
</dbReference>
<dbReference type="GO" id="GO:0030677">
    <property type="term" value="C:ribonuclease P complex"/>
    <property type="evidence" value="ECO:0007669"/>
    <property type="project" value="TreeGrafter"/>
</dbReference>
<evidence type="ECO:0000256" key="1">
    <source>
        <dbReference type="ARBA" id="ARBA00022694"/>
    </source>
</evidence>
<dbReference type="InterPro" id="IPR020568">
    <property type="entry name" value="Ribosomal_Su5_D2-typ_SF"/>
</dbReference>
<keyword evidence="5" id="KW-0694">RNA-binding</keyword>
<name>K1SEW0_9ZZZZ</name>
<dbReference type="Gene3D" id="3.30.230.10">
    <property type="match status" value="1"/>
</dbReference>
<dbReference type="HAMAP" id="MF_00227">
    <property type="entry name" value="RNase_P"/>
    <property type="match status" value="1"/>
</dbReference>
<keyword evidence="2" id="KW-0540">Nuclease</keyword>
<dbReference type="InterPro" id="IPR000100">
    <property type="entry name" value="RNase_P"/>
</dbReference>
<dbReference type="EMBL" id="AJWZ01011233">
    <property type="protein sequence ID" value="EKC45966.1"/>
    <property type="molecule type" value="Genomic_DNA"/>
</dbReference>
<organism evidence="6">
    <name type="scientific">human gut metagenome</name>
    <dbReference type="NCBI Taxonomy" id="408170"/>
    <lineage>
        <taxon>unclassified sequences</taxon>
        <taxon>metagenomes</taxon>
        <taxon>organismal metagenomes</taxon>
    </lineage>
</organism>